<dbReference type="AlphaFoldDB" id="A0A1F7GKF4"/>
<comment type="caution">
    <text evidence="1">The sequence shown here is derived from an EMBL/GenBank/DDBJ whole genome shotgun (WGS) entry which is preliminary data.</text>
</comment>
<evidence type="ECO:0008006" key="3">
    <source>
        <dbReference type="Google" id="ProtNLM"/>
    </source>
</evidence>
<accession>A0A1F7GKF4</accession>
<dbReference type="InterPro" id="IPR036514">
    <property type="entry name" value="SGNH_hydro_sf"/>
</dbReference>
<gene>
    <name evidence="1" type="ORF">A2799_02625</name>
</gene>
<dbReference type="SUPFAM" id="SSF52266">
    <property type="entry name" value="SGNH hydrolase"/>
    <property type="match status" value="1"/>
</dbReference>
<sequence length="159" mass="17718">MSQVFIFGASMAYGVGSTEGSFGDMLKRKLHEEMYSDGGVGEKHEVYNFTKPGATIEFVLDNYENQIEQYRKSGKLIAIVHVGGNNAKAKDAPENWVSTGEEFRSLAKKLLSSLAGKIDSVIWVELAPVDESKTTPRGTSYFYNHRFVEFNKIYAEVCA</sequence>
<dbReference type="EMBL" id="MFZH01000012">
    <property type="protein sequence ID" value="OGK19389.1"/>
    <property type="molecule type" value="Genomic_DNA"/>
</dbReference>
<proteinExistence type="predicted"/>
<evidence type="ECO:0000313" key="1">
    <source>
        <dbReference type="EMBL" id="OGK19389.1"/>
    </source>
</evidence>
<dbReference type="CDD" id="cd00229">
    <property type="entry name" value="SGNH_hydrolase"/>
    <property type="match status" value="1"/>
</dbReference>
<reference evidence="1 2" key="1">
    <citation type="journal article" date="2016" name="Nat. Commun.">
        <title>Thousands of microbial genomes shed light on interconnected biogeochemical processes in an aquifer system.</title>
        <authorList>
            <person name="Anantharaman K."/>
            <person name="Brown C.T."/>
            <person name="Hug L.A."/>
            <person name="Sharon I."/>
            <person name="Castelle C.J."/>
            <person name="Probst A.J."/>
            <person name="Thomas B.C."/>
            <person name="Singh A."/>
            <person name="Wilkins M.J."/>
            <person name="Karaoz U."/>
            <person name="Brodie E.L."/>
            <person name="Williams K.H."/>
            <person name="Hubbard S.S."/>
            <person name="Banfield J.F."/>
        </authorList>
    </citation>
    <scope>NUCLEOTIDE SEQUENCE [LARGE SCALE GENOMIC DNA]</scope>
</reference>
<organism evidence="1 2">
    <name type="scientific">Candidatus Roizmanbacteria bacterium RIFCSPHIGHO2_01_FULL_39_24</name>
    <dbReference type="NCBI Taxonomy" id="1802032"/>
    <lineage>
        <taxon>Bacteria</taxon>
        <taxon>Candidatus Roizmaniibacteriota</taxon>
    </lineage>
</organism>
<protein>
    <recommendedName>
        <fullName evidence="3">SGNH hydrolase-type esterase domain-containing protein</fullName>
    </recommendedName>
</protein>
<evidence type="ECO:0000313" key="2">
    <source>
        <dbReference type="Proteomes" id="UP000176850"/>
    </source>
</evidence>
<dbReference type="Proteomes" id="UP000176850">
    <property type="component" value="Unassembled WGS sequence"/>
</dbReference>
<dbReference type="Gene3D" id="3.40.50.1110">
    <property type="entry name" value="SGNH hydrolase"/>
    <property type="match status" value="1"/>
</dbReference>
<name>A0A1F7GKF4_9BACT</name>